<dbReference type="Pfam" id="PF03630">
    <property type="entry name" value="Fumble"/>
    <property type="match status" value="2"/>
</dbReference>
<dbReference type="GO" id="GO:0005829">
    <property type="term" value="C:cytosol"/>
    <property type="evidence" value="ECO:0007669"/>
    <property type="project" value="TreeGrafter"/>
</dbReference>
<sequence length="639" mass="68055">MCVCRVLCIAMPMLCRVVLCIAFASLASARNFDPHPRRPFEPLARQSALRLLRQLTTEGCKDLVSVDIGGTLAKIVVFQPRDEAQGASEPLIAEAARALRGCATSAQRELSIYVPALGGDLYFFTFEAGRDTAEMPRCVAEMCDKRCSAEGRGPSPIVMRATGGGAYKHAEALGRAGGTPHERTGSRETELTDTLCRKLSDGDLRGVPDDGSPPRALRHTTGRSGLKSEMRWTKARHFVTLDTPPSDYLYVSIGSGVSILEVRQEGGGGGGGGGGGDGGGGSSTYRRMGGSSLGGSTFWGLVRLLTSCATFDEVIRLTQSGASANIDMLVGDIYGGDCPSLGLRGDVIAASFGKAAETRRETQRDGAREREREAQREVQRCGRTFGLRPPPRQVTMRREVKRSRGLMFLVRYLRALLRHYEEGFWLVVLAVVNSVPLLRLAAQRVGLVRLAESRAASMAMCGSFRAHDVALSLLRMVSNNIGHVSTLSAQQAGLRHIVFGGALEPRKPLLRLRRRSRSFIRDHPFTIATISSAVRFYSGGRVQPLFLKHDGFVGAIGAQLRGSALAGSHTRVQPTQPTQPTGSEPAAAVAADETPIALPATVGVPEAPPAMSGAAAPPAPRVAAPPLARSAAAAGRTEA</sequence>
<proteinExistence type="predicted"/>
<dbReference type="KEGG" id="ehx:EMIHUDRAFT_462438"/>
<dbReference type="GO" id="GO:0005634">
    <property type="term" value="C:nucleus"/>
    <property type="evidence" value="ECO:0007669"/>
    <property type="project" value="TreeGrafter"/>
</dbReference>
<keyword evidence="3" id="KW-0173">Coenzyme A biosynthesis</keyword>
<keyword evidence="1" id="KW-0547">Nucleotide-binding</keyword>
<dbReference type="PANTHER" id="PTHR12280">
    <property type="entry name" value="PANTOTHENATE KINASE"/>
    <property type="match status" value="1"/>
</dbReference>
<organism evidence="6 7">
    <name type="scientific">Emiliania huxleyi (strain CCMP1516)</name>
    <dbReference type="NCBI Taxonomy" id="280463"/>
    <lineage>
        <taxon>Eukaryota</taxon>
        <taxon>Haptista</taxon>
        <taxon>Haptophyta</taxon>
        <taxon>Prymnesiophyceae</taxon>
        <taxon>Isochrysidales</taxon>
        <taxon>Noelaerhabdaceae</taxon>
        <taxon>Emiliania</taxon>
    </lineage>
</organism>
<evidence type="ECO:0000256" key="3">
    <source>
        <dbReference type="ARBA" id="ARBA00022993"/>
    </source>
</evidence>
<dbReference type="AlphaFoldDB" id="A0A0D3KI32"/>
<dbReference type="GO" id="GO:0005524">
    <property type="term" value="F:ATP binding"/>
    <property type="evidence" value="ECO:0007669"/>
    <property type="project" value="UniProtKB-KW"/>
</dbReference>
<evidence type="ECO:0000313" key="7">
    <source>
        <dbReference type="Proteomes" id="UP000013827"/>
    </source>
</evidence>
<keyword evidence="5" id="KW-0732">Signal</keyword>
<dbReference type="Gene3D" id="3.30.420.40">
    <property type="match status" value="2"/>
</dbReference>
<dbReference type="PANTHER" id="PTHR12280:SF20">
    <property type="entry name" value="4'-PHOSPHOPANTETHEINE PHOSPHATASE"/>
    <property type="match status" value="1"/>
</dbReference>
<feature type="compositionally biased region" description="Gly residues" evidence="4">
    <location>
        <begin position="265"/>
        <end position="282"/>
    </location>
</feature>
<accession>A0A0D3KI32</accession>
<dbReference type="PaxDb" id="2903-EOD35417"/>
<dbReference type="eggNOG" id="KOG2201">
    <property type="taxonomic scope" value="Eukaryota"/>
</dbReference>
<protein>
    <recommendedName>
        <fullName evidence="8">Pantothenate kinase</fullName>
    </recommendedName>
</protein>
<reference evidence="6" key="2">
    <citation type="submission" date="2024-10" db="UniProtKB">
        <authorList>
            <consortium name="EnsemblProtists"/>
        </authorList>
    </citation>
    <scope>IDENTIFICATION</scope>
</reference>
<feature type="chain" id="PRO_5044291823" description="Pantothenate kinase" evidence="5">
    <location>
        <begin position="30"/>
        <end position="639"/>
    </location>
</feature>
<feature type="compositionally biased region" description="Low complexity" evidence="4">
    <location>
        <begin position="609"/>
        <end position="639"/>
    </location>
</feature>
<evidence type="ECO:0000313" key="6">
    <source>
        <dbReference type="EnsemblProtists" id="EOD35417"/>
    </source>
</evidence>
<dbReference type="RefSeq" id="XP_005787846.1">
    <property type="nucleotide sequence ID" value="XM_005787789.1"/>
</dbReference>
<dbReference type="InterPro" id="IPR043129">
    <property type="entry name" value="ATPase_NBD"/>
</dbReference>
<dbReference type="EnsemblProtists" id="EOD35417">
    <property type="protein sequence ID" value="EOD35417"/>
    <property type="gene ID" value="EMIHUDRAFT_462438"/>
</dbReference>
<dbReference type="HOGENOM" id="CLU_428613_0_0_1"/>
<reference evidence="7" key="1">
    <citation type="journal article" date="2013" name="Nature">
        <title>Pan genome of the phytoplankton Emiliania underpins its global distribution.</title>
        <authorList>
            <person name="Read B.A."/>
            <person name="Kegel J."/>
            <person name="Klute M.J."/>
            <person name="Kuo A."/>
            <person name="Lefebvre S.C."/>
            <person name="Maumus F."/>
            <person name="Mayer C."/>
            <person name="Miller J."/>
            <person name="Monier A."/>
            <person name="Salamov A."/>
            <person name="Young J."/>
            <person name="Aguilar M."/>
            <person name="Claverie J.M."/>
            <person name="Frickenhaus S."/>
            <person name="Gonzalez K."/>
            <person name="Herman E.K."/>
            <person name="Lin Y.C."/>
            <person name="Napier J."/>
            <person name="Ogata H."/>
            <person name="Sarno A.F."/>
            <person name="Shmutz J."/>
            <person name="Schroeder D."/>
            <person name="de Vargas C."/>
            <person name="Verret F."/>
            <person name="von Dassow P."/>
            <person name="Valentin K."/>
            <person name="Van de Peer Y."/>
            <person name="Wheeler G."/>
            <person name="Dacks J.B."/>
            <person name="Delwiche C.F."/>
            <person name="Dyhrman S.T."/>
            <person name="Glockner G."/>
            <person name="John U."/>
            <person name="Richards T."/>
            <person name="Worden A.Z."/>
            <person name="Zhang X."/>
            <person name="Grigoriev I.V."/>
            <person name="Allen A.E."/>
            <person name="Bidle K."/>
            <person name="Borodovsky M."/>
            <person name="Bowler C."/>
            <person name="Brownlee C."/>
            <person name="Cock J.M."/>
            <person name="Elias M."/>
            <person name="Gladyshev V.N."/>
            <person name="Groth M."/>
            <person name="Guda C."/>
            <person name="Hadaegh A."/>
            <person name="Iglesias-Rodriguez M.D."/>
            <person name="Jenkins J."/>
            <person name="Jones B.M."/>
            <person name="Lawson T."/>
            <person name="Leese F."/>
            <person name="Lindquist E."/>
            <person name="Lobanov A."/>
            <person name="Lomsadze A."/>
            <person name="Malik S.B."/>
            <person name="Marsh M.E."/>
            <person name="Mackinder L."/>
            <person name="Mock T."/>
            <person name="Mueller-Roeber B."/>
            <person name="Pagarete A."/>
            <person name="Parker M."/>
            <person name="Probert I."/>
            <person name="Quesneville H."/>
            <person name="Raines C."/>
            <person name="Rensing S.A."/>
            <person name="Riano-Pachon D.M."/>
            <person name="Richier S."/>
            <person name="Rokitta S."/>
            <person name="Shiraiwa Y."/>
            <person name="Soanes D.M."/>
            <person name="van der Giezen M."/>
            <person name="Wahlund T.M."/>
            <person name="Williams B."/>
            <person name="Wilson W."/>
            <person name="Wolfe G."/>
            <person name="Wurch L.L."/>
        </authorList>
    </citation>
    <scope>NUCLEOTIDE SEQUENCE</scope>
</reference>
<keyword evidence="7" id="KW-1185">Reference proteome</keyword>
<feature type="region of interest" description="Disordered" evidence="4">
    <location>
        <begin position="265"/>
        <end position="284"/>
    </location>
</feature>
<dbReference type="GO" id="GO:0004594">
    <property type="term" value="F:pantothenate kinase activity"/>
    <property type="evidence" value="ECO:0007669"/>
    <property type="project" value="TreeGrafter"/>
</dbReference>
<dbReference type="SUPFAM" id="SSF53067">
    <property type="entry name" value="Actin-like ATPase domain"/>
    <property type="match status" value="2"/>
</dbReference>
<feature type="region of interest" description="Disordered" evidence="4">
    <location>
        <begin position="566"/>
        <end position="639"/>
    </location>
</feature>
<name>A0A0D3KI32_EMIH1</name>
<dbReference type="GeneID" id="17280687"/>
<evidence type="ECO:0000256" key="1">
    <source>
        <dbReference type="ARBA" id="ARBA00022741"/>
    </source>
</evidence>
<dbReference type="InterPro" id="IPR004567">
    <property type="entry name" value="Type_II_PanK"/>
</dbReference>
<dbReference type="GO" id="GO:0015937">
    <property type="term" value="P:coenzyme A biosynthetic process"/>
    <property type="evidence" value="ECO:0007669"/>
    <property type="project" value="UniProtKB-KW"/>
</dbReference>
<evidence type="ECO:0000256" key="2">
    <source>
        <dbReference type="ARBA" id="ARBA00022840"/>
    </source>
</evidence>
<dbReference type="Proteomes" id="UP000013827">
    <property type="component" value="Unassembled WGS sequence"/>
</dbReference>
<feature type="region of interest" description="Disordered" evidence="4">
    <location>
        <begin position="200"/>
        <end position="226"/>
    </location>
</feature>
<evidence type="ECO:0000256" key="4">
    <source>
        <dbReference type="SAM" id="MobiDB-lite"/>
    </source>
</evidence>
<keyword evidence="2" id="KW-0067">ATP-binding</keyword>
<evidence type="ECO:0008006" key="8">
    <source>
        <dbReference type="Google" id="ProtNLM"/>
    </source>
</evidence>
<dbReference type="STRING" id="2903.R1DK74"/>
<dbReference type="Gene3D" id="3.30.420.510">
    <property type="match status" value="1"/>
</dbReference>
<feature type="signal peptide" evidence="5">
    <location>
        <begin position="1"/>
        <end position="29"/>
    </location>
</feature>
<evidence type="ECO:0000256" key="5">
    <source>
        <dbReference type="SAM" id="SignalP"/>
    </source>
</evidence>